<dbReference type="Gene3D" id="3.30.420.10">
    <property type="entry name" value="Ribonuclease H-like superfamily/Ribonuclease H"/>
    <property type="match status" value="1"/>
</dbReference>
<dbReference type="InterPro" id="IPR052709">
    <property type="entry name" value="Transposase-MT_Hybrid"/>
</dbReference>
<name>A0AAU9TH82_EUPED</name>
<dbReference type="GO" id="GO:0003676">
    <property type="term" value="F:nucleic acid binding"/>
    <property type="evidence" value="ECO:0007669"/>
    <property type="project" value="InterPro"/>
</dbReference>
<dbReference type="InterPro" id="IPR036397">
    <property type="entry name" value="RNaseH_sf"/>
</dbReference>
<gene>
    <name evidence="1" type="ORF">EEDITHA_LOCUS2819</name>
</gene>
<dbReference type="AlphaFoldDB" id="A0AAU9TH82"/>
<organism evidence="1 2">
    <name type="scientific">Euphydryas editha</name>
    <name type="common">Edith's checkerspot</name>
    <dbReference type="NCBI Taxonomy" id="104508"/>
    <lineage>
        <taxon>Eukaryota</taxon>
        <taxon>Metazoa</taxon>
        <taxon>Ecdysozoa</taxon>
        <taxon>Arthropoda</taxon>
        <taxon>Hexapoda</taxon>
        <taxon>Insecta</taxon>
        <taxon>Pterygota</taxon>
        <taxon>Neoptera</taxon>
        <taxon>Endopterygota</taxon>
        <taxon>Lepidoptera</taxon>
        <taxon>Glossata</taxon>
        <taxon>Ditrysia</taxon>
        <taxon>Papilionoidea</taxon>
        <taxon>Nymphalidae</taxon>
        <taxon>Nymphalinae</taxon>
        <taxon>Euphydryas</taxon>
    </lineage>
</organism>
<dbReference type="Proteomes" id="UP001153954">
    <property type="component" value="Unassembled WGS sequence"/>
</dbReference>
<protein>
    <recommendedName>
        <fullName evidence="3">Transposase</fullName>
    </recommendedName>
</protein>
<proteinExistence type="predicted"/>
<dbReference type="EMBL" id="CAKOGL010000005">
    <property type="protein sequence ID" value="CAH2086440.1"/>
    <property type="molecule type" value="Genomic_DNA"/>
</dbReference>
<comment type="caution">
    <text evidence="1">The sequence shown here is derived from an EMBL/GenBank/DDBJ whole genome shotgun (WGS) entry which is preliminary data.</text>
</comment>
<dbReference type="PANTHER" id="PTHR46060">
    <property type="entry name" value="MARINER MOS1 TRANSPOSASE-LIKE PROTEIN"/>
    <property type="match status" value="1"/>
</dbReference>
<evidence type="ECO:0000313" key="1">
    <source>
        <dbReference type="EMBL" id="CAH2086440.1"/>
    </source>
</evidence>
<evidence type="ECO:0000313" key="2">
    <source>
        <dbReference type="Proteomes" id="UP001153954"/>
    </source>
</evidence>
<accession>A0AAU9TH82</accession>
<dbReference type="InterPro" id="IPR001888">
    <property type="entry name" value="Transposase_1"/>
</dbReference>
<evidence type="ECO:0008006" key="3">
    <source>
        <dbReference type="Google" id="ProtNLM"/>
    </source>
</evidence>
<sequence>MKKVSETWIYYFDPKTKQQSVTWKRASSPTPKKFKVSNSSGKVTALVFWDAEGITMVEYLEKGATITGSHYADHIRKLQEAIKKKQKRQTASSCCFTKTTYPLTKPQLR</sequence>
<dbReference type="PANTHER" id="PTHR46060:SF1">
    <property type="entry name" value="MARINER MOS1 TRANSPOSASE-LIKE PROTEIN"/>
    <property type="match status" value="1"/>
</dbReference>
<keyword evidence="2" id="KW-1185">Reference proteome</keyword>
<reference evidence="1" key="1">
    <citation type="submission" date="2022-03" db="EMBL/GenBank/DDBJ databases">
        <authorList>
            <person name="Tunstrom K."/>
        </authorList>
    </citation>
    <scope>NUCLEOTIDE SEQUENCE</scope>
</reference>
<dbReference type="Pfam" id="PF01359">
    <property type="entry name" value="Transposase_1"/>
    <property type="match status" value="1"/>
</dbReference>